<evidence type="ECO:0000256" key="4">
    <source>
        <dbReference type="ARBA" id="ARBA00016507"/>
    </source>
</evidence>
<organism evidence="12 13">
    <name type="scientific">Shewanella aestuarii</name>
    <dbReference type="NCBI Taxonomy" id="1028752"/>
    <lineage>
        <taxon>Bacteria</taxon>
        <taxon>Pseudomonadati</taxon>
        <taxon>Pseudomonadota</taxon>
        <taxon>Gammaproteobacteria</taxon>
        <taxon>Alteromonadales</taxon>
        <taxon>Shewanellaceae</taxon>
        <taxon>Shewanella</taxon>
    </lineage>
</organism>
<evidence type="ECO:0000256" key="6">
    <source>
        <dbReference type="ARBA" id="ARBA00022490"/>
    </source>
</evidence>
<keyword evidence="12" id="KW-0969">Cilium</keyword>
<evidence type="ECO:0000313" key="13">
    <source>
        <dbReference type="Proteomes" id="UP000502608"/>
    </source>
</evidence>
<dbReference type="GO" id="GO:0015031">
    <property type="term" value="P:protein transport"/>
    <property type="evidence" value="ECO:0007669"/>
    <property type="project" value="UniProtKB-KW"/>
</dbReference>
<protein>
    <recommendedName>
        <fullName evidence="4">Flagellar assembly protein FliH</fullName>
    </recommendedName>
</protein>
<keyword evidence="12" id="KW-0282">Flagellum</keyword>
<dbReference type="InterPro" id="IPR051472">
    <property type="entry name" value="T3SS_Stator/FliH"/>
</dbReference>
<evidence type="ECO:0000256" key="2">
    <source>
        <dbReference type="ARBA" id="ARBA00004496"/>
    </source>
</evidence>
<dbReference type="InterPro" id="IPR000563">
    <property type="entry name" value="Flag_FliH"/>
</dbReference>
<evidence type="ECO:0000259" key="11">
    <source>
        <dbReference type="Pfam" id="PF02108"/>
    </source>
</evidence>
<accession>A0A6G9QIU6</accession>
<keyword evidence="6" id="KW-0963">Cytoplasm</keyword>
<dbReference type="Proteomes" id="UP000502608">
    <property type="component" value="Chromosome"/>
</dbReference>
<dbReference type="PANTHER" id="PTHR34982:SF1">
    <property type="entry name" value="FLAGELLAR ASSEMBLY PROTEIN FLIH"/>
    <property type="match status" value="1"/>
</dbReference>
<keyword evidence="9" id="KW-1006">Bacterial flagellum protein export</keyword>
<feature type="domain" description="Flagellar assembly protein FliH/Type III secretion system HrpE" evidence="11">
    <location>
        <begin position="123"/>
        <end position="249"/>
    </location>
</feature>
<dbReference type="AlphaFoldDB" id="A0A6G9QIU6"/>
<evidence type="ECO:0000256" key="5">
    <source>
        <dbReference type="ARBA" id="ARBA00022448"/>
    </source>
</evidence>
<dbReference type="GO" id="GO:0044781">
    <property type="term" value="P:bacterial-type flagellum organization"/>
    <property type="evidence" value="ECO:0007669"/>
    <property type="project" value="UniProtKB-KW"/>
</dbReference>
<evidence type="ECO:0000256" key="1">
    <source>
        <dbReference type="ARBA" id="ARBA00003041"/>
    </source>
</evidence>
<dbReference type="KEGG" id="saes:HBH39_05295"/>
<evidence type="ECO:0000256" key="9">
    <source>
        <dbReference type="ARBA" id="ARBA00023225"/>
    </source>
</evidence>
<feature type="compositionally biased region" description="Polar residues" evidence="10">
    <location>
        <begin position="313"/>
        <end position="326"/>
    </location>
</feature>
<evidence type="ECO:0000256" key="8">
    <source>
        <dbReference type="ARBA" id="ARBA00022927"/>
    </source>
</evidence>
<keyword evidence="13" id="KW-1185">Reference proteome</keyword>
<dbReference type="GO" id="GO:0005829">
    <property type="term" value="C:cytosol"/>
    <property type="evidence" value="ECO:0007669"/>
    <property type="project" value="TreeGrafter"/>
</dbReference>
<dbReference type="PANTHER" id="PTHR34982">
    <property type="entry name" value="YOP PROTEINS TRANSLOCATION PROTEIN L"/>
    <property type="match status" value="1"/>
</dbReference>
<dbReference type="Pfam" id="PF02108">
    <property type="entry name" value="FliH"/>
    <property type="match status" value="1"/>
</dbReference>
<sequence length="356" mass="39273">MTTLKHTNKVLSAEDEHEFSHWQLPDVTEDKSQSPSNFFGHKAQAYHASEPAEEAVPSMPTMSQLEDIRAAAEQEGFEQGKQEGLQQGLEQGRLDGLAQGHSEGFAQGEQQGYEAGLAKANAMIAQFTQLIKHFEQPLSVLDAEVEAEILAMTLTLAKGVIQQELTQNPQHIATIIRKGIDALPLKEQVVKLRLHPDDVKVVEELYGEAQLAKNDWHLESDPSLVVGDVYIESLRSTVDLRVSNRVEQVFSALDAQSEQLSRQVHHTKTANSQYQTLAVDDLTEARQQLNQQTQNSLPNQQTLVENDLPESVAESNLAESDPNEATQSQLSSQQSQAHKGLEQGEADDKPSTSTAE</sequence>
<feature type="region of interest" description="Disordered" evidence="10">
    <location>
        <begin position="310"/>
        <end position="356"/>
    </location>
</feature>
<evidence type="ECO:0000313" key="12">
    <source>
        <dbReference type="EMBL" id="QIR13987.1"/>
    </source>
</evidence>
<comment type="similarity">
    <text evidence="3">Belongs to the FliH family.</text>
</comment>
<evidence type="ECO:0000256" key="3">
    <source>
        <dbReference type="ARBA" id="ARBA00006602"/>
    </source>
</evidence>
<dbReference type="InterPro" id="IPR018035">
    <property type="entry name" value="Flagellar_FliH/T3SS_HrpE"/>
</dbReference>
<comment type="function">
    <text evidence="1">Needed for flagellar regrowth and assembly.</text>
</comment>
<reference evidence="12 13" key="1">
    <citation type="submission" date="2020-03" db="EMBL/GenBank/DDBJ databases">
        <title>Complete genome sequence of Shewanella sp.</title>
        <authorList>
            <person name="Kim Y.-S."/>
            <person name="Kim S.-J."/>
            <person name="Jung H.-K."/>
            <person name="Kim K.-H."/>
        </authorList>
    </citation>
    <scope>NUCLEOTIDE SEQUENCE [LARGE SCALE GENOMIC DNA]</scope>
    <source>
        <strain evidence="12 13">PN3F2</strain>
    </source>
</reference>
<keyword evidence="5" id="KW-0813">Transport</keyword>
<feature type="compositionally biased region" description="Basic and acidic residues" evidence="10">
    <location>
        <begin position="339"/>
        <end position="350"/>
    </location>
</feature>
<proteinExistence type="inferred from homology"/>
<dbReference type="EMBL" id="CP050313">
    <property type="protein sequence ID" value="QIR13987.1"/>
    <property type="molecule type" value="Genomic_DNA"/>
</dbReference>
<evidence type="ECO:0000256" key="7">
    <source>
        <dbReference type="ARBA" id="ARBA00022795"/>
    </source>
</evidence>
<dbReference type="GO" id="GO:0003774">
    <property type="term" value="F:cytoskeletal motor activity"/>
    <property type="evidence" value="ECO:0007669"/>
    <property type="project" value="InterPro"/>
</dbReference>
<evidence type="ECO:0000256" key="10">
    <source>
        <dbReference type="SAM" id="MobiDB-lite"/>
    </source>
</evidence>
<dbReference type="PRINTS" id="PR01003">
    <property type="entry name" value="FLGFLIH"/>
</dbReference>
<keyword evidence="12" id="KW-0966">Cell projection</keyword>
<keyword evidence="8" id="KW-0653">Protein transport</keyword>
<feature type="compositionally biased region" description="Low complexity" evidence="10">
    <location>
        <begin position="327"/>
        <end position="336"/>
    </location>
</feature>
<keyword evidence="7" id="KW-1005">Bacterial flagellum biogenesis</keyword>
<name>A0A6G9QIU6_9GAMM</name>
<dbReference type="RefSeq" id="WP_167676266.1">
    <property type="nucleotide sequence ID" value="NZ_CP050313.1"/>
</dbReference>
<gene>
    <name evidence="12" type="primary">fliH</name>
    <name evidence="12" type="ORF">HBH39_05295</name>
</gene>
<comment type="subcellular location">
    <subcellularLocation>
        <location evidence="2">Cytoplasm</location>
    </subcellularLocation>
</comment>
<dbReference type="GO" id="GO:0009288">
    <property type="term" value="C:bacterial-type flagellum"/>
    <property type="evidence" value="ECO:0007669"/>
    <property type="project" value="InterPro"/>
</dbReference>
<dbReference type="GO" id="GO:0071973">
    <property type="term" value="P:bacterial-type flagellum-dependent cell motility"/>
    <property type="evidence" value="ECO:0007669"/>
    <property type="project" value="InterPro"/>
</dbReference>
<dbReference type="NCBIfam" id="NF004267">
    <property type="entry name" value="PRK05687.1-3"/>
    <property type="match status" value="1"/>
</dbReference>